<keyword evidence="3" id="KW-0347">Helicase</keyword>
<dbReference type="PANTHER" id="PTHR33418">
    <property type="entry name" value="HELICASE-ASSOCIATED"/>
    <property type="match status" value="1"/>
</dbReference>
<feature type="domain" description="Helicase-associated" evidence="2">
    <location>
        <begin position="210"/>
        <end position="268"/>
    </location>
</feature>
<proteinExistence type="predicted"/>
<feature type="domain" description="Helicase-associated" evidence="2">
    <location>
        <begin position="632"/>
        <end position="689"/>
    </location>
</feature>
<dbReference type="InterPro" id="IPR005114">
    <property type="entry name" value="Helicase_assoc"/>
</dbReference>
<feature type="domain" description="Helicase-associated" evidence="2">
    <location>
        <begin position="6"/>
        <end position="64"/>
    </location>
</feature>
<evidence type="ECO:0000256" key="1">
    <source>
        <dbReference type="SAM" id="MobiDB-lite"/>
    </source>
</evidence>
<protein>
    <submittedName>
        <fullName evidence="3">Helicase</fullName>
    </submittedName>
</protein>
<feature type="domain" description="Helicase-associated" evidence="2">
    <location>
        <begin position="562"/>
        <end position="618"/>
    </location>
</feature>
<feature type="domain" description="Helicase-associated" evidence="2">
    <location>
        <begin position="75"/>
        <end position="131"/>
    </location>
</feature>
<keyword evidence="3" id="KW-0378">Hydrolase</keyword>
<feature type="domain" description="Helicase-associated" evidence="2">
    <location>
        <begin position="281"/>
        <end position="338"/>
    </location>
</feature>
<keyword evidence="3" id="KW-0067">ATP-binding</keyword>
<dbReference type="EMBL" id="CAICTM010001566">
    <property type="protein sequence ID" value="CAB9524679.1"/>
    <property type="molecule type" value="Genomic_DNA"/>
</dbReference>
<dbReference type="OrthoDB" id="48491at2759"/>
<accession>A0A9N8ERD7</accession>
<gene>
    <name evidence="3" type="ORF">SEMRO_1568_G283060.1</name>
</gene>
<feature type="region of interest" description="Disordered" evidence="1">
    <location>
        <begin position="696"/>
        <end position="752"/>
    </location>
</feature>
<evidence type="ECO:0000313" key="4">
    <source>
        <dbReference type="Proteomes" id="UP001153069"/>
    </source>
</evidence>
<feature type="domain" description="Helicase-associated" evidence="2">
    <location>
        <begin position="492"/>
        <end position="548"/>
    </location>
</feature>
<dbReference type="Gene3D" id="6.10.140.530">
    <property type="match status" value="10"/>
</dbReference>
<dbReference type="AlphaFoldDB" id="A0A9N8ERD7"/>
<feature type="compositionally biased region" description="Basic residues" evidence="1">
    <location>
        <begin position="738"/>
        <end position="752"/>
    </location>
</feature>
<dbReference type="Proteomes" id="UP001153069">
    <property type="component" value="Unassembled WGS sequence"/>
</dbReference>
<reference evidence="3" key="1">
    <citation type="submission" date="2020-06" db="EMBL/GenBank/DDBJ databases">
        <authorList>
            <consortium name="Plant Systems Biology data submission"/>
        </authorList>
    </citation>
    <scope>NUCLEOTIDE SEQUENCE</scope>
    <source>
        <strain evidence="3">D6</strain>
    </source>
</reference>
<dbReference type="PANTHER" id="PTHR33418:SF1">
    <property type="entry name" value="HELICASE-ASSOCIATED DOMAIN-CONTAINING PROTEIN"/>
    <property type="match status" value="1"/>
</dbReference>
<keyword evidence="3" id="KW-0547">Nucleotide-binding</keyword>
<dbReference type="Pfam" id="PF03457">
    <property type="entry name" value="HA"/>
    <property type="match status" value="10"/>
</dbReference>
<evidence type="ECO:0000313" key="3">
    <source>
        <dbReference type="EMBL" id="CAB9524679.1"/>
    </source>
</evidence>
<name>A0A9N8ERD7_9STRA</name>
<feature type="domain" description="Helicase-associated" evidence="2">
    <location>
        <begin position="141"/>
        <end position="198"/>
    </location>
</feature>
<evidence type="ECO:0000259" key="2">
    <source>
        <dbReference type="Pfam" id="PF03457"/>
    </source>
</evidence>
<keyword evidence="4" id="KW-1185">Reference proteome</keyword>
<organism evidence="3 4">
    <name type="scientific">Seminavis robusta</name>
    <dbReference type="NCBI Taxonomy" id="568900"/>
    <lineage>
        <taxon>Eukaryota</taxon>
        <taxon>Sar</taxon>
        <taxon>Stramenopiles</taxon>
        <taxon>Ochrophyta</taxon>
        <taxon>Bacillariophyta</taxon>
        <taxon>Bacillariophyceae</taxon>
        <taxon>Bacillariophycidae</taxon>
        <taxon>Naviculales</taxon>
        <taxon>Naviculaceae</taxon>
        <taxon>Seminavis</taxon>
    </lineage>
</organism>
<feature type="domain" description="Helicase-associated" evidence="2">
    <location>
        <begin position="421"/>
        <end position="477"/>
    </location>
</feature>
<sequence length="752" mass="87514">MPPRDDAAWYDHLEKLKEFKKKNGHCRVPHGHGKLANWVSEQRKLCKKGRLIEQRFQKLQELGFTWVVHDPFGNEWLAMFANLQKFQEENGHFRVPPHNRKLNRWAIIQRMLYNKGKLNEERCQKLQELGFTWVVHDSSDPDWSAMFATLQNFNQERGHCRVSTRDGKLGTWVRTQRRLYSQGKLNEERFQKLQELGFTWVVSASSDPLQEDWLAMFANLQQFQERHGHCRVPQGDGKLGTWVSTQRKVYNKGKLNEERFQKLQEIGFTWVISGSSDPLGEDWLAMFASLQKFHQGNGHCNVPRTNGKLGKWVSTQRTLYKKGKLNGERFQKLQELGFTWIVSAPSDPLREDWTAMFAKLQKFQEEKGHCRVPKADGKLGTWVSTQRKVYNNGKLNDERFQKLQELGFTWVVSASSDPLREGWLAMLATLQNFQEENGHCRVPRAAGKLGTWVNTQRNLYRNGKLNDERFQKLQELGLTWVVHDSSGSLGREWLAMFANLQNFQEEHGHCRVPQHDGKLYSWVSTQRYYHNKGKLNEERFQKLQELGFTWVIRGPSDPLGEGWLAMLATLQNFQEENGHCRVPRAAGKLGTWVNTQRKLYSNGKLNDERFQKLQELGFIWNPTKSAADPLGAQWLAMFAELKKFQDEHSHCRVPRMDGKLGGWVYIQLRLYSQGKLNEERYQKLQELGFTWVVSGNSSSHAAPQPRRNTRPQSSRTDGAVGQKRKVGADAEDSDWMAMKKKRRKTLQTKKRS</sequence>
<dbReference type="GO" id="GO:0004386">
    <property type="term" value="F:helicase activity"/>
    <property type="evidence" value="ECO:0007669"/>
    <property type="project" value="UniProtKB-KW"/>
</dbReference>
<feature type="domain" description="Helicase-associated" evidence="2">
    <location>
        <begin position="350"/>
        <end position="408"/>
    </location>
</feature>
<comment type="caution">
    <text evidence="3">The sequence shown here is derived from an EMBL/GenBank/DDBJ whole genome shotgun (WGS) entry which is preliminary data.</text>
</comment>